<gene>
    <name evidence="2" type="ORF">QO012_001107</name>
</gene>
<organism evidence="2 3">
    <name type="scientific">Methylobacterium aerolatum</name>
    <dbReference type="NCBI Taxonomy" id="418708"/>
    <lineage>
        <taxon>Bacteria</taxon>
        <taxon>Pseudomonadati</taxon>
        <taxon>Pseudomonadota</taxon>
        <taxon>Alphaproteobacteria</taxon>
        <taxon>Hyphomicrobiales</taxon>
        <taxon>Methylobacteriaceae</taxon>
        <taxon>Methylobacterium</taxon>
    </lineage>
</organism>
<name>A0ABU0HW93_9HYPH</name>
<accession>A0ABU0HW93</accession>
<reference evidence="2 3" key="1">
    <citation type="submission" date="2023-07" db="EMBL/GenBank/DDBJ databases">
        <title>Genomic Encyclopedia of Type Strains, Phase IV (KMG-IV): sequencing the most valuable type-strain genomes for metagenomic binning, comparative biology and taxonomic classification.</title>
        <authorList>
            <person name="Goeker M."/>
        </authorList>
    </citation>
    <scope>NUCLEOTIDE SEQUENCE [LARGE SCALE GENOMIC DNA]</scope>
    <source>
        <strain evidence="2 3">DSM 19013</strain>
    </source>
</reference>
<keyword evidence="2" id="KW-0238">DNA-binding</keyword>
<comment type="caution">
    <text evidence="2">The sequence shown here is derived from an EMBL/GenBank/DDBJ whole genome shotgun (WGS) entry which is preliminary data.</text>
</comment>
<evidence type="ECO:0000256" key="1">
    <source>
        <dbReference type="SAM" id="MobiDB-lite"/>
    </source>
</evidence>
<dbReference type="Proteomes" id="UP001231124">
    <property type="component" value="Unassembled WGS sequence"/>
</dbReference>
<keyword evidence="3" id="KW-1185">Reference proteome</keyword>
<feature type="region of interest" description="Disordered" evidence="1">
    <location>
        <begin position="67"/>
        <end position="88"/>
    </location>
</feature>
<dbReference type="EMBL" id="JAUSVP010000002">
    <property type="protein sequence ID" value="MDQ0446618.1"/>
    <property type="molecule type" value="Genomic_DNA"/>
</dbReference>
<protein>
    <submittedName>
        <fullName evidence="2">DNA-binding transcriptional regulator YdaS (Cro superfamily)</fullName>
    </submittedName>
</protein>
<dbReference type="RefSeq" id="WP_238201029.1">
    <property type="nucleotide sequence ID" value="NZ_BPQE01000002.1"/>
</dbReference>
<evidence type="ECO:0000313" key="2">
    <source>
        <dbReference type="EMBL" id="MDQ0446618.1"/>
    </source>
</evidence>
<sequence>MRRSGFYLGIGVSAAVLTFWAQPVVQASADGWAPAAPIAAIAPQTLPGMRPASIALSPTRLAGVERAVSGQTKPATEEAQEIGPKPMKPLRRLVREGCELPVSALAGPEARRLTPGRCIS</sequence>
<evidence type="ECO:0000313" key="3">
    <source>
        <dbReference type="Proteomes" id="UP001231124"/>
    </source>
</evidence>
<proteinExistence type="predicted"/>
<dbReference type="GO" id="GO:0003677">
    <property type="term" value="F:DNA binding"/>
    <property type="evidence" value="ECO:0007669"/>
    <property type="project" value="UniProtKB-KW"/>
</dbReference>